<dbReference type="Pfam" id="PF01738">
    <property type="entry name" value="DLH"/>
    <property type="match status" value="1"/>
</dbReference>
<dbReference type="Proteomes" id="UP001589611">
    <property type="component" value="Unassembled WGS sequence"/>
</dbReference>
<dbReference type="EMBL" id="JBHMBE010000002">
    <property type="protein sequence ID" value="MFB9645411.1"/>
    <property type="molecule type" value="Genomic_DNA"/>
</dbReference>
<evidence type="ECO:0000313" key="2">
    <source>
        <dbReference type="EMBL" id="MFB9645411.1"/>
    </source>
</evidence>
<keyword evidence="3" id="KW-1185">Reference proteome</keyword>
<reference evidence="2 3" key="1">
    <citation type="submission" date="2024-09" db="EMBL/GenBank/DDBJ databases">
        <authorList>
            <person name="Sun Q."/>
            <person name="Mori K."/>
        </authorList>
    </citation>
    <scope>NUCLEOTIDE SEQUENCE [LARGE SCALE GENOMIC DNA]</scope>
    <source>
        <strain evidence="2 3">JCM 1342</strain>
    </source>
</reference>
<evidence type="ECO:0000313" key="3">
    <source>
        <dbReference type="Proteomes" id="UP001589611"/>
    </source>
</evidence>
<dbReference type="SUPFAM" id="SSF53474">
    <property type="entry name" value="alpha/beta-Hydrolases"/>
    <property type="match status" value="1"/>
</dbReference>
<dbReference type="InterPro" id="IPR029058">
    <property type="entry name" value="AB_hydrolase_fold"/>
</dbReference>
<name>A0ABV5T0G2_9MICO</name>
<comment type="caution">
    <text evidence="2">The sequence shown here is derived from an EMBL/GenBank/DDBJ whole genome shotgun (WGS) entry which is preliminary data.</text>
</comment>
<protein>
    <submittedName>
        <fullName evidence="2">Dienelactone hydrolase family protein</fullName>
    </submittedName>
</protein>
<dbReference type="GO" id="GO:0016787">
    <property type="term" value="F:hydrolase activity"/>
    <property type="evidence" value="ECO:0007669"/>
    <property type="project" value="UniProtKB-KW"/>
</dbReference>
<feature type="domain" description="Dienelactone hydrolase" evidence="1">
    <location>
        <begin position="30"/>
        <end position="156"/>
    </location>
</feature>
<accession>A0ABV5T0G2</accession>
<organism evidence="2 3">
    <name type="scientific">Microbacterium terregens</name>
    <dbReference type="NCBI Taxonomy" id="69363"/>
    <lineage>
        <taxon>Bacteria</taxon>
        <taxon>Bacillati</taxon>
        <taxon>Actinomycetota</taxon>
        <taxon>Actinomycetes</taxon>
        <taxon>Micrococcales</taxon>
        <taxon>Microbacteriaceae</taxon>
        <taxon>Microbacterium</taxon>
    </lineage>
</organism>
<proteinExistence type="predicted"/>
<sequence length="257" mass="28442">MLADAHTEQWCPSGWVRHEYVHGDHEHNFYVVDPTPSPSRRSVLLLHEFPGIDKRIVSLADRLSADFRVVLPSMFGVDGSLRAWDSVKQICVRREVHLIARGSVSKSVVWLKDFIDKHVAPEESPYGVVGMCFSGNFALALAVDDQVKAAIVAQPSLPLFPSSLGLSRSDQKRLRERTDLCVRGYRYYGDQISPAVKLASAARLLDPGRIQTFTLSAAQPTHSTLTGCRPSAFALADMQRFLVAALRSGETEVQQGQ</sequence>
<gene>
    <name evidence="2" type="ORF">ACFFPJ_06340</name>
</gene>
<evidence type="ECO:0000259" key="1">
    <source>
        <dbReference type="Pfam" id="PF01738"/>
    </source>
</evidence>
<dbReference type="InterPro" id="IPR002925">
    <property type="entry name" value="Dienelactn_hydro"/>
</dbReference>
<keyword evidence="2" id="KW-0378">Hydrolase</keyword>
<dbReference type="Gene3D" id="3.40.50.1820">
    <property type="entry name" value="alpha/beta hydrolase"/>
    <property type="match status" value="1"/>
</dbReference>
<dbReference type="RefSeq" id="WP_344714483.1">
    <property type="nucleotide sequence ID" value="NZ_BAAAWH010000001.1"/>
</dbReference>